<keyword evidence="2" id="KW-1185">Reference proteome</keyword>
<dbReference type="Proteomes" id="UP000321484">
    <property type="component" value="Unassembled WGS sequence"/>
</dbReference>
<reference evidence="1 2" key="1">
    <citation type="submission" date="2019-07" db="EMBL/GenBank/DDBJ databases">
        <title>Whole genome shotgun sequence of Actinotalea fermentans NBRC 105374.</title>
        <authorList>
            <person name="Hosoyama A."/>
            <person name="Uohara A."/>
            <person name="Ohji S."/>
            <person name="Ichikawa N."/>
        </authorList>
    </citation>
    <scope>NUCLEOTIDE SEQUENCE [LARGE SCALE GENOMIC DNA]</scope>
    <source>
        <strain evidence="1 2">NBRC 105374</strain>
    </source>
</reference>
<name>A0A511YZU1_9CELL</name>
<dbReference type="InterPro" id="IPR034660">
    <property type="entry name" value="DinB/YfiT-like"/>
</dbReference>
<sequence length="176" mass="18795">MEAWGADLYGQPCRACGWSWETEPADALAYVRGLPGVIEALMAGRTGQERGAGLAWSSGEYVCHVGDNLRLWAERVAGRLAGDDGVVGGYDPDELARARRYEQVRLAAALWSLRRAAEDWVAVMELALARGLVLTHATRGAQAAADVARNNAHDAHHHVWDIGRCLAGGGPVATAP</sequence>
<comment type="caution">
    <text evidence="1">The sequence shown here is derived from an EMBL/GenBank/DDBJ whole genome shotgun (WGS) entry which is preliminary data.</text>
</comment>
<proteinExistence type="predicted"/>
<dbReference type="AlphaFoldDB" id="A0A511YZU1"/>
<dbReference type="RefSeq" id="WP_146819746.1">
    <property type="nucleotide sequence ID" value="NZ_BJYK01000009.1"/>
</dbReference>
<organism evidence="1 2">
    <name type="scientific">Actinotalea fermentans</name>
    <dbReference type="NCBI Taxonomy" id="43671"/>
    <lineage>
        <taxon>Bacteria</taxon>
        <taxon>Bacillati</taxon>
        <taxon>Actinomycetota</taxon>
        <taxon>Actinomycetes</taxon>
        <taxon>Micrococcales</taxon>
        <taxon>Cellulomonadaceae</taxon>
        <taxon>Actinotalea</taxon>
    </lineage>
</organism>
<dbReference type="OrthoDB" id="3376896at2"/>
<dbReference type="EMBL" id="BJYK01000009">
    <property type="protein sequence ID" value="GEN80699.1"/>
    <property type="molecule type" value="Genomic_DNA"/>
</dbReference>
<protein>
    <recommendedName>
        <fullName evidence="3">DinB-like domain-containing protein</fullName>
    </recommendedName>
</protein>
<dbReference type="SUPFAM" id="SSF109854">
    <property type="entry name" value="DinB/YfiT-like putative metalloenzymes"/>
    <property type="match status" value="1"/>
</dbReference>
<accession>A0A511YZU1</accession>
<gene>
    <name evidence="1" type="ORF">AFE02nite_24330</name>
</gene>
<dbReference type="Gene3D" id="1.20.120.450">
    <property type="entry name" value="dinb family like domain"/>
    <property type="match status" value="1"/>
</dbReference>
<evidence type="ECO:0000313" key="2">
    <source>
        <dbReference type="Proteomes" id="UP000321484"/>
    </source>
</evidence>
<evidence type="ECO:0008006" key="3">
    <source>
        <dbReference type="Google" id="ProtNLM"/>
    </source>
</evidence>
<evidence type="ECO:0000313" key="1">
    <source>
        <dbReference type="EMBL" id="GEN80699.1"/>
    </source>
</evidence>